<sequence>ARRVRELLPEIRSQLPEGLQVHIPYDASVFIEDSIDEVFTTLIEAVGIVLIVVYLSLGSMRAAIVPAVAVPLSLVGAAFLMLLMGFSINLLTLLAMVLAIGLVVDDAIIVVENVHRHIEKGKSRLDAALIGARELALPVIAMTTTLIAVYVPFVFMDGLVGTLFTEFAFALAGAVLISGIIALTLSPMLSSKVLKPHGQQGRFEQWVEHAFERLAASYQKRLHGTLKALPVTLFFAGVVLVSIAAMFFTSKQELAPVEDQSILFFQATAPQTATIDYNEAYTRQIVDAFESVPEYYESFFLLGRGGPATTFGGFKMEQPSERARSQTQVQPELQAKLAQIAGFQTAVFPRPSLPGSGGGLPVQFVITSDGSYLELNNLADQLIGRAMTGGRFMFLMKELQYSRPRTTLVIDRDRAGDLGISMADIGRNLATLLGGNDVNRFSLEGRSYKVIPQVSRDYRLQPDMLENYYIRPGSGELVQAGARQSTASLVSLDAFITLEDAVEPSQRTQFQQLNSLTLTGVMSPGVSLGDALASLEASAEELFPRGFSWDYAGQSRQFAQQGSAMMVTFFLSLLVIYLVLAAQFESWRDPLIILVSVPMSIAGALAFITVGFATINIYTQVGLITLIGLIAKNGILIVEFANRLQLTEGMSKLKAVERAAAIRLRPILMTTVSMIVAMVPLLMASGPGAVSRFHIGLTIAAGLGIGTLFTLFVVPAVYVLLARDHSGLKRL</sequence>
<comment type="subcellular location">
    <subcellularLocation>
        <location evidence="1">Cell membrane</location>
        <topology evidence="1">Multi-pass membrane protein</topology>
    </subcellularLocation>
</comment>
<dbReference type="SUPFAM" id="SSF82714">
    <property type="entry name" value="Multidrug efflux transporter AcrB TolC docking domain, DN and DC subdomains"/>
    <property type="match status" value="1"/>
</dbReference>
<dbReference type="Gene3D" id="3.30.70.1440">
    <property type="entry name" value="Multidrug efflux transporter AcrB pore domain"/>
    <property type="match status" value="1"/>
</dbReference>
<dbReference type="Pfam" id="PF00873">
    <property type="entry name" value="ACR_tran"/>
    <property type="match status" value="1"/>
</dbReference>
<dbReference type="FunFam" id="1.20.1640.10:FF:000001">
    <property type="entry name" value="Efflux pump membrane transporter"/>
    <property type="match status" value="1"/>
</dbReference>
<feature type="transmembrane region" description="Helical" evidence="8">
    <location>
        <begin position="695"/>
        <end position="721"/>
    </location>
</feature>
<keyword evidence="6 8" id="KW-1133">Transmembrane helix</keyword>
<keyword evidence="5 8" id="KW-0812">Transmembrane</keyword>
<feature type="transmembrane region" description="Helical" evidence="8">
    <location>
        <begin position="591"/>
        <end position="615"/>
    </location>
</feature>
<protein>
    <submittedName>
        <fullName evidence="9">RND efflux system, inner membrane transporter</fullName>
    </submittedName>
</protein>
<organism evidence="9">
    <name type="scientific">hydrothermal vent metagenome</name>
    <dbReference type="NCBI Taxonomy" id="652676"/>
    <lineage>
        <taxon>unclassified sequences</taxon>
        <taxon>metagenomes</taxon>
        <taxon>ecological metagenomes</taxon>
    </lineage>
</organism>
<keyword evidence="4" id="KW-0997">Cell inner membrane</keyword>
<gene>
    <name evidence="9" type="ORF">MNBD_GAMMA13-1694</name>
</gene>
<dbReference type="Gene3D" id="3.30.2090.10">
    <property type="entry name" value="Multidrug efflux transporter AcrB TolC docking domain, DN and DC subdomains"/>
    <property type="match status" value="1"/>
</dbReference>
<evidence type="ECO:0000256" key="5">
    <source>
        <dbReference type="ARBA" id="ARBA00022692"/>
    </source>
</evidence>
<feature type="transmembrane region" description="Helical" evidence="8">
    <location>
        <begin position="135"/>
        <end position="155"/>
    </location>
</feature>
<feature type="transmembrane region" description="Helical" evidence="8">
    <location>
        <begin position="228"/>
        <end position="248"/>
    </location>
</feature>
<dbReference type="Gene3D" id="3.30.70.1430">
    <property type="entry name" value="Multidrug efflux transporter AcrB pore domain"/>
    <property type="match status" value="1"/>
</dbReference>
<feature type="transmembrane region" description="Helical" evidence="8">
    <location>
        <begin position="564"/>
        <end position="584"/>
    </location>
</feature>
<evidence type="ECO:0000256" key="3">
    <source>
        <dbReference type="ARBA" id="ARBA00022475"/>
    </source>
</evidence>
<dbReference type="PRINTS" id="PR00702">
    <property type="entry name" value="ACRIFLAVINRP"/>
</dbReference>
<dbReference type="Gene3D" id="3.30.70.1320">
    <property type="entry name" value="Multidrug efflux transporter AcrB pore domain like"/>
    <property type="match status" value="1"/>
</dbReference>
<evidence type="ECO:0000313" key="9">
    <source>
        <dbReference type="EMBL" id="VAW80251.1"/>
    </source>
</evidence>
<evidence type="ECO:0000256" key="1">
    <source>
        <dbReference type="ARBA" id="ARBA00004651"/>
    </source>
</evidence>
<feature type="transmembrane region" description="Helical" evidence="8">
    <location>
        <begin position="621"/>
        <end position="641"/>
    </location>
</feature>
<dbReference type="GO" id="GO:0005886">
    <property type="term" value="C:plasma membrane"/>
    <property type="evidence" value="ECO:0007669"/>
    <property type="project" value="UniProtKB-SubCell"/>
</dbReference>
<dbReference type="AlphaFoldDB" id="A0A3B0YLH9"/>
<feature type="transmembrane region" description="Helical" evidence="8">
    <location>
        <begin position="38"/>
        <end position="57"/>
    </location>
</feature>
<dbReference type="SUPFAM" id="SSF82866">
    <property type="entry name" value="Multidrug efflux transporter AcrB transmembrane domain"/>
    <property type="match status" value="2"/>
</dbReference>
<dbReference type="PANTHER" id="PTHR32063:SF14">
    <property type="entry name" value="BLL4319 PROTEIN"/>
    <property type="match status" value="1"/>
</dbReference>
<dbReference type="Gene3D" id="1.20.1640.10">
    <property type="entry name" value="Multidrug efflux transporter AcrB transmembrane domain"/>
    <property type="match status" value="2"/>
</dbReference>
<dbReference type="InterPro" id="IPR001036">
    <property type="entry name" value="Acrflvin-R"/>
</dbReference>
<name>A0A3B0YLH9_9ZZZZ</name>
<evidence type="ECO:0000256" key="7">
    <source>
        <dbReference type="ARBA" id="ARBA00023136"/>
    </source>
</evidence>
<keyword evidence="7 8" id="KW-0472">Membrane</keyword>
<dbReference type="EMBL" id="UOFK01000216">
    <property type="protein sequence ID" value="VAW80251.1"/>
    <property type="molecule type" value="Genomic_DNA"/>
</dbReference>
<evidence type="ECO:0000256" key="8">
    <source>
        <dbReference type="SAM" id="Phobius"/>
    </source>
</evidence>
<accession>A0A3B0YLH9</accession>
<feature type="non-terminal residue" evidence="9">
    <location>
        <position position="1"/>
    </location>
</feature>
<evidence type="ECO:0000256" key="2">
    <source>
        <dbReference type="ARBA" id="ARBA00022448"/>
    </source>
</evidence>
<dbReference type="InterPro" id="IPR027463">
    <property type="entry name" value="AcrB_DN_DC_subdom"/>
</dbReference>
<reference evidence="9" key="1">
    <citation type="submission" date="2018-06" db="EMBL/GenBank/DDBJ databases">
        <authorList>
            <person name="Zhirakovskaya E."/>
        </authorList>
    </citation>
    <scope>NUCLEOTIDE SEQUENCE</scope>
</reference>
<proteinExistence type="predicted"/>
<keyword evidence="2" id="KW-0813">Transport</keyword>
<feature type="transmembrane region" description="Helical" evidence="8">
    <location>
        <begin position="90"/>
        <end position="114"/>
    </location>
</feature>
<keyword evidence="3" id="KW-1003">Cell membrane</keyword>
<feature type="transmembrane region" description="Helical" evidence="8">
    <location>
        <begin position="167"/>
        <end position="185"/>
    </location>
</feature>
<dbReference type="PANTHER" id="PTHR32063">
    <property type="match status" value="1"/>
</dbReference>
<dbReference type="SUPFAM" id="SSF82693">
    <property type="entry name" value="Multidrug efflux transporter AcrB pore domain, PN1, PN2, PC1 and PC2 subdomains"/>
    <property type="match status" value="2"/>
</dbReference>
<evidence type="ECO:0000256" key="6">
    <source>
        <dbReference type="ARBA" id="ARBA00022989"/>
    </source>
</evidence>
<evidence type="ECO:0000256" key="4">
    <source>
        <dbReference type="ARBA" id="ARBA00022519"/>
    </source>
</evidence>
<feature type="transmembrane region" description="Helical" evidence="8">
    <location>
        <begin position="662"/>
        <end position="683"/>
    </location>
</feature>
<dbReference type="GO" id="GO:0042910">
    <property type="term" value="F:xenobiotic transmembrane transporter activity"/>
    <property type="evidence" value="ECO:0007669"/>
    <property type="project" value="TreeGrafter"/>
</dbReference>
<feature type="transmembrane region" description="Helical" evidence="8">
    <location>
        <begin position="64"/>
        <end position="84"/>
    </location>
</feature>